<keyword evidence="2" id="KW-1185">Reference proteome</keyword>
<dbReference type="EMBL" id="PTJA01000004">
    <property type="protein sequence ID" value="PPK81255.1"/>
    <property type="molecule type" value="Genomic_DNA"/>
</dbReference>
<proteinExistence type="predicted"/>
<name>A0A2S6HTU3_9FIRM</name>
<dbReference type="RefSeq" id="WP_104436359.1">
    <property type="nucleotide sequence ID" value="NZ_PTJA01000004.1"/>
</dbReference>
<sequence length="112" mass="13182">MIIDGNDKEKEAMKAFHQGNRKEGLKLQEEFAAQFREEYKEKDHCSCKKACRYHGNCKECVAIHRAHQEHLPNCMRPIVNNKLIILSELTEHTLANEIEPPKEILRREKQEN</sequence>
<dbReference type="OrthoDB" id="9800443at2"/>
<dbReference type="AlphaFoldDB" id="A0A2S6HTU3"/>
<dbReference type="Proteomes" id="UP000237749">
    <property type="component" value="Unassembled WGS sequence"/>
</dbReference>
<gene>
    <name evidence="1" type="ORF">BXY41_10454</name>
</gene>
<organism evidence="1 2">
    <name type="scientific">Lacrimispora xylanisolvens</name>
    <dbReference type="NCBI Taxonomy" id="384636"/>
    <lineage>
        <taxon>Bacteria</taxon>
        <taxon>Bacillati</taxon>
        <taxon>Bacillota</taxon>
        <taxon>Clostridia</taxon>
        <taxon>Lachnospirales</taxon>
        <taxon>Lachnospiraceae</taxon>
        <taxon>Lacrimispora</taxon>
    </lineage>
</organism>
<reference evidence="1 2" key="1">
    <citation type="submission" date="2018-02" db="EMBL/GenBank/DDBJ databases">
        <title>Genomic Encyclopedia of Archaeal and Bacterial Type Strains, Phase II (KMG-II): from individual species to whole genera.</title>
        <authorList>
            <person name="Goeker M."/>
        </authorList>
    </citation>
    <scope>NUCLEOTIDE SEQUENCE [LARGE SCALE GENOMIC DNA]</scope>
    <source>
        <strain evidence="1 2">DSM 3808</strain>
    </source>
</reference>
<accession>A0A2S6HTU3</accession>
<comment type="caution">
    <text evidence="1">The sequence shown here is derived from an EMBL/GenBank/DDBJ whole genome shotgun (WGS) entry which is preliminary data.</text>
</comment>
<evidence type="ECO:0000313" key="1">
    <source>
        <dbReference type="EMBL" id="PPK81255.1"/>
    </source>
</evidence>
<evidence type="ECO:0008006" key="3">
    <source>
        <dbReference type="Google" id="ProtNLM"/>
    </source>
</evidence>
<evidence type="ECO:0000313" key="2">
    <source>
        <dbReference type="Proteomes" id="UP000237749"/>
    </source>
</evidence>
<protein>
    <recommendedName>
        <fullName evidence="3">LPS biosynthesis protein</fullName>
    </recommendedName>
</protein>